<evidence type="ECO:0000256" key="2">
    <source>
        <dbReference type="ARBA" id="ARBA00022723"/>
    </source>
</evidence>
<evidence type="ECO:0000313" key="12">
    <source>
        <dbReference type="Proteomes" id="UP000235392"/>
    </source>
</evidence>
<dbReference type="Gene3D" id="3.30.160.60">
    <property type="entry name" value="Classic Zinc Finger"/>
    <property type="match status" value="1"/>
</dbReference>
<feature type="region of interest" description="Disordered" evidence="9">
    <location>
        <begin position="401"/>
        <end position="427"/>
    </location>
</feature>
<name>A0A2N5VQ36_9BASI</name>
<dbReference type="GO" id="GO:0008270">
    <property type="term" value="F:zinc ion binding"/>
    <property type="evidence" value="ECO:0007669"/>
    <property type="project" value="UniProtKB-KW"/>
</dbReference>
<keyword evidence="5" id="KW-0805">Transcription regulation</keyword>
<feature type="region of interest" description="Disordered" evidence="9">
    <location>
        <begin position="329"/>
        <end position="354"/>
    </location>
</feature>
<evidence type="ECO:0000256" key="3">
    <source>
        <dbReference type="ARBA" id="ARBA00022771"/>
    </source>
</evidence>
<reference evidence="11 12" key="1">
    <citation type="submission" date="2017-11" db="EMBL/GenBank/DDBJ databases">
        <title>De novo assembly and phasing of dikaryotic genomes from two isolates of Puccinia coronata f. sp. avenae, the causal agent of oat crown rust.</title>
        <authorList>
            <person name="Miller M.E."/>
            <person name="Zhang Y."/>
            <person name="Omidvar V."/>
            <person name="Sperschneider J."/>
            <person name="Schwessinger B."/>
            <person name="Raley C."/>
            <person name="Palmer J.M."/>
            <person name="Garnica D."/>
            <person name="Upadhyaya N."/>
            <person name="Rathjen J."/>
            <person name="Taylor J.M."/>
            <person name="Park R.F."/>
            <person name="Dodds P.N."/>
            <person name="Hirsch C.D."/>
            <person name="Kianian S.F."/>
            <person name="Figueroa M."/>
        </authorList>
    </citation>
    <scope>NUCLEOTIDE SEQUENCE [LARGE SCALE GENOMIC DNA]</scope>
    <source>
        <strain evidence="11">12SD80</strain>
    </source>
</reference>
<evidence type="ECO:0000256" key="5">
    <source>
        <dbReference type="ARBA" id="ARBA00023015"/>
    </source>
</evidence>
<keyword evidence="2" id="KW-0479">Metal-binding</keyword>
<comment type="subcellular location">
    <subcellularLocation>
        <location evidence="1">Nucleus</location>
    </subcellularLocation>
</comment>
<dbReference type="PROSITE" id="PS00028">
    <property type="entry name" value="ZINC_FINGER_C2H2_1"/>
    <property type="match status" value="2"/>
</dbReference>
<protein>
    <recommendedName>
        <fullName evidence="10">C2H2-type domain-containing protein</fullName>
    </recommendedName>
</protein>
<comment type="caution">
    <text evidence="11">The sequence shown here is derived from an EMBL/GenBank/DDBJ whole genome shotgun (WGS) entry which is preliminary data.</text>
</comment>
<sequence length="427" mass="47945">MSDFPSENPFQQFFDEMNEAEAEIYFGENGVVERWLQEYHPELASRSNVEHPFRQLIEGQQEVSNLLDTFGNTPFVVTEPEVPRQLQADQFYLPAPSGSLLVPPGDPYTQLQDHINSEGLPQYAPFGNPPSQITINTGSDALSPLSSPNDTPGRSTQTASPQSLPPTFTHSIQLENAARPASEAHNNYENLIPSSSLDFGSNSPVAISPLDLNDEQYRANLDKALLLLGTIPNNDPFGESGAMPRLPTQAIFGAEQRLVEPSPPLSSNRLKRKREVKKRQENVYTCPHPKCGRKISRYSNFTRHLDTHKPKSEREKFPCTVPGCKSEWSSPADLKDHKRNVHGVGPPPIPRKTKAKAQEKIFLCERAPGCTKRYRDHNAYLDHLKNEHGLYRDRIVVKRAMESNPAYPRGPHEPHDPEPGPSNWQDK</sequence>
<evidence type="ECO:0000256" key="6">
    <source>
        <dbReference type="ARBA" id="ARBA00023163"/>
    </source>
</evidence>
<feature type="compositionally biased region" description="Polar residues" evidence="9">
    <location>
        <begin position="129"/>
        <end position="167"/>
    </location>
</feature>
<evidence type="ECO:0000259" key="10">
    <source>
        <dbReference type="PROSITE" id="PS50157"/>
    </source>
</evidence>
<dbReference type="InterPro" id="IPR051061">
    <property type="entry name" value="Zinc_finger_trans_reg"/>
</dbReference>
<gene>
    <name evidence="11" type="ORF">PCASD_02023</name>
</gene>
<dbReference type="PROSITE" id="PS50157">
    <property type="entry name" value="ZINC_FINGER_C2H2_2"/>
    <property type="match status" value="2"/>
</dbReference>
<dbReference type="SMART" id="SM00355">
    <property type="entry name" value="ZnF_C2H2"/>
    <property type="match status" value="3"/>
</dbReference>
<dbReference type="Proteomes" id="UP000235392">
    <property type="component" value="Unassembled WGS sequence"/>
</dbReference>
<evidence type="ECO:0000256" key="7">
    <source>
        <dbReference type="ARBA" id="ARBA00023242"/>
    </source>
</evidence>
<evidence type="ECO:0000256" key="8">
    <source>
        <dbReference type="PROSITE-ProRule" id="PRU00042"/>
    </source>
</evidence>
<organism evidence="11 12">
    <name type="scientific">Puccinia coronata f. sp. avenae</name>
    <dbReference type="NCBI Taxonomy" id="200324"/>
    <lineage>
        <taxon>Eukaryota</taxon>
        <taxon>Fungi</taxon>
        <taxon>Dikarya</taxon>
        <taxon>Basidiomycota</taxon>
        <taxon>Pucciniomycotina</taxon>
        <taxon>Pucciniomycetes</taxon>
        <taxon>Pucciniales</taxon>
        <taxon>Pucciniaceae</taxon>
        <taxon>Puccinia</taxon>
    </lineage>
</organism>
<feature type="domain" description="C2H2-type" evidence="10">
    <location>
        <begin position="317"/>
        <end position="347"/>
    </location>
</feature>
<dbReference type="AlphaFoldDB" id="A0A2N5VQ36"/>
<dbReference type="GO" id="GO:0005634">
    <property type="term" value="C:nucleus"/>
    <property type="evidence" value="ECO:0007669"/>
    <property type="project" value="UniProtKB-SubCell"/>
</dbReference>
<proteinExistence type="predicted"/>
<evidence type="ECO:0000256" key="4">
    <source>
        <dbReference type="ARBA" id="ARBA00022833"/>
    </source>
</evidence>
<evidence type="ECO:0000256" key="9">
    <source>
        <dbReference type="SAM" id="MobiDB-lite"/>
    </source>
</evidence>
<dbReference type="PANTHER" id="PTHR46179">
    <property type="entry name" value="ZINC FINGER PROTEIN"/>
    <property type="match status" value="1"/>
</dbReference>
<dbReference type="EMBL" id="PGCI01000002">
    <property type="protein sequence ID" value="PLW52040.1"/>
    <property type="molecule type" value="Genomic_DNA"/>
</dbReference>
<accession>A0A2N5VQ36</accession>
<feature type="domain" description="C2H2-type" evidence="10">
    <location>
        <begin position="284"/>
        <end position="313"/>
    </location>
</feature>
<keyword evidence="6" id="KW-0804">Transcription</keyword>
<keyword evidence="4" id="KW-0862">Zinc</keyword>
<keyword evidence="3 8" id="KW-0863">Zinc-finger</keyword>
<evidence type="ECO:0000313" key="11">
    <source>
        <dbReference type="EMBL" id="PLW52040.1"/>
    </source>
</evidence>
<keyword evidence="7" id="KW-0539">Nucleus</keyword>
<dbReference type="GO" id="GO:0006357">
    <property type="term" value="P:regulation of transcription by RNA polymerase II"/>
    <property type="evidence" value="ECO:0007669"/>
    <property type="project" value="TreeGrafter"/>
</dbReference>
<dbReference type="PANTHER" id="PTHR46179:SF13">
    <property type="entry name" value="C2H2-TYPE DOMAIN-CONTAINING PROTEIN"/>
    <property type="match status" value="1"/>
</dbReference>
<evidence type="ECO:0000256" key="1">
    <source>
        <dbReference type="ARBA" id="ARBA00004123"/>
    </source>
</evidence>
<feature type="region of interest" description="Disordered" evidence="9">
    <location>
        <begin position="118"/>
        <end position="167"/>
    </location>
</feature>
<dbReference type="InterPro" id="IPR013087">
    <property type="entry name" value="Znf_C2H2_type"/>
</dbReference>